<dbReference type="InterPro" id="IPR050317">
    <property type="entry name" value="Plant_Fungal_Acyltransferase"/>
</dbReference>
<dbReference type="Pfam" id="PF02458">
    <property type="entry name" value="Transferase"/>
    <property type="match status" value="2"/>
</dbReference>
<dbReference type="GO" id="GO:0016747">
    <property type="term" value="F:acyltransferase activity, transferring groups other than amino-acyl groups"/>
    <property type="evidence" value="ECO:0007669"/>
    <property type="project" value="TreeGrafter"/>
</dbReference>
<protein>
    <submittedName>
        <fullName evidence="2">Shikimate O-hydroxycinnamoyltransferase</fullName>
    </submittedName>
</protein>
<evidence type="ECO:0000313" key="3">
    <source>
        <dbReference type="Proteomes" id="UP000283530"/>
    </source>
</evidence>
<proteinExistence type="inferred from homology"/>
<name>A0A443P0R9_9MAGN</name>
<dbReference type="InterPro" id="IPR023213">
    <property type="entry name" value="CAT-like_dom_sf"/>
</dbReference>
<dbReference type="OrthoDB" id="1862401at2759"/>
<reference evidence="2 3" key="1">
    <citation type="journal article" date="2019" name="Nat. Plants">
        <title>Stout camphor tree genome fills gaps in understanding of flowering plant genome evolution.</title>
        <authorList>
            <person name="Chaw S.M."/>
            <person name="Liu Y.C."/>
            <person name="Wu Y.W."/>
            <person name="Wang H.Y."/>
            <person name="Lin C.I."/>
            <person name="Wu C.S."/>
            <person name="Ke H.M."/>
            <person name="Chang L.Y."/>
            <person name="Hsu C.Y."/>
            <person name="Yang H.T."/>
            <person name="Sudianto E."/>
            <person name="Hsu M.H."/>
            <person name="Wu K.P."/>
            <person name="Wang L.N."/>
            <person name="Leebens-Mack J.H."/>
            <person name="Tsai I.J."/>
        </authorList>
    </citation>
    <scope>NUCLEOTIDE SEQUENCE [LARGE SCALE GENOMIC DNA]</scope>
    <source>
        <strain evidence="3">cv. Chaw 1501</strain>
        <tissue evidence="2">Young leaves</tissue>
    </source>
</reference>
<evidence type="ECO:0000313" key="2">
    <source>
        <dbReference type="EMBL" id="RWR84341.1"/>
    </source>
</evidence>
<dbReference type="Gene3D" id="3.30.559.10">
    <property type="entry name" value="Chloramphenicol acetyltransferase-like domain"/>
    <property type="match status" value="3"/>
</dbReference>
<dbReference type="STRING" id="337451.A0A443P0R9"/>
<dbReference type="PANTHER" id="PTHR31642">
    <property type="entry name" value="TRICHOTHECENE 3-O-ACETYLTRANSFERASE"/>
    <property type="match status" value="1"/>
</dbReference>
<keyword evidence="2" id="KW-0808">Transferase</keyword>
<organism evidence="2 3">
    <name type="scientific">Cinnamomum micranthum f. kanehirae</name>
    <dbReference type="NCBI Taxonomy" id="337451"/>
    <lineage>
        <taxon>Eukaryota</taxon>
        <taxon>Viridiplantae</taxon>
        <taxon>Streptophyta</taxon>
        <taxon>Embryophyta</taxon>
        <taxon>Tracheophyta</taxon>
        <taxon>Spermatophyta</taxon>
        <taxon>Magnoliopsida</taxon>
        <taxon>Magnoliidae</taxon>
        <taxon>Laurales</taxon>
        <taxon>Lauraceae</taxon>
        <taxon>Cinnamomum</taxon>
    </lineage>
</organism>
<accession>A0A443P0R9</accession>
<evidence type="ECO:0000256" key="1">
    <source>
        <dbReference type="ARBA" id="ARBA00009861"/>
    </source>
</evidence>
<dbReference type="AlphaFoldDB" id="A0A443P0R9"/>
<comment type="similarity">
    <text evidence="1">Belongs to the plant acyltransferase family.</text>
</comment>
<gene>
    <name evidence="2" type="ORF">CKAN_01314300</name>
</gene>
<dbReference type="EMBL" id="QPKB01000005">
    <property type="protein sequence ID" value="RWR84341.1"/>
    <property type="molecule type" value="Genomic_DNA"/>
</dbReference>
<sequence>MAAAAMEFSVTINRKEVVVAALPLQEHRLPLSNLDLLLPPVDVGVFFCYKKPCRRNGQAFVSMARTLKNSLAQILVSFYALAGEVVMSSVGEPELLCNNRGVDFMEAYADIELRELQLYDPDASVEGKLVPKKKDGVLCIQVTELRCGAVIVACTFDHRIADAYSGNMFLVAWAEMAQSKTISLHPSFRRSLLNPRRPGSCEASLDDMYVPLSTLPPPSSNGATTADPIMSRIYYVTAENITRLQALASSKGCRRSKLESLGAYLWQIVAKSETDRAKRCKMGVVVDGRTRLCDENKPMANYFGNVLSIPFGEERVEELVNKPLSWVADAIHKYVHVATSKEHFLGLIDWVEAHRPEPALAKIYCNGNEEGSAFVVSSGQRFPVGKVDFGWGRPVFGSYHFPWGGDSGYVMPMPSASREGDWVVYIHLLKGQIQVLEEEAGDVFMPLTADCLGLHGETPEFSNQIITINREEVVAAALPLQEHWLPLSNLDLLLPPVDVSVFFCYQKPRKHNDLAFAPMVRILKNSLAQTLVTFYAFAGEVVMSSAGEPELL</sequence>
<comment type="caution">
    <text evidence="2">The sequence shown here is derived from an EMBL/GenBank/DDBJ whole genome shotgun (WGS) entry which is preliminary data.</text>
</comment>
<dbReference type="Proteomes" id="UP000283530">
    <property type="component" value="Unassembled WGS sequence"/>
</dbReference>
<keyword evidence="3" id="KW-1185">Reference proteome</keyword>
<dbReference type="PANTHER" id="PTHR31642:SF266">
    <property type="entry name" value="HXXXD-TYPE ACYL-TRANSFERASE FAMILY PROTEIN"/>
    <property type="match status" value="1"/>
</dbReference>